<dbReference type="InterPro" id="IPR029039">
    <property type="entry name" value="Flavoprotein-like_sf"/>
</dbReference>
<evidence type="ECO:0000256" key="6">
    <source>
        <dbReference type="ARBA" id="ARBA00023014"/>
    </source>
</evidence>
<evidence type="ECO:0000259" key="7">
    <source>
        <dbReference type="PROSITE" id="PS51379"/>
    </source>
</evidence>
<protein>
    <submittedName>
        <fullName evidence="8">4Fe-4S dicluster domain-containing protein</fullName>
    </submittedName>
</protein>
<comment type="caution">
    <text evidence="8">The sequence shown here is derived from an EMBL/GenBank/DDBJ whole genome shotgun (WGS) entry which is preliminary data.</text>
</comment>
<keyword evidence="4" id="KW-0479">Metal-binding</keyword>
<keyword evidence="3" id="KW-0004">4Fe-4S</keyword>
<keyword evidence="9" id="KW-1185">Reference proteome</keyword>
<evidence type="ECO:0000256" key="4">
    <source>
        <dbReference type="ARBA" id="ARBA00022723"/>
    </source>
</evidence>
<dbReference type="EMBL" id="JAJHJB010000057">
    <property type="protein sequence ID" value="MCC5468294.1"/>
    <property type="molecule type" value="Genomic_DNA"/>
</dbReference>
<organism evidence="8 9">
    <name type="scientific">Pelosinus baikalensis</name>
    <dbReference type="NCBI Taxonomy" id="2892015"/>
    <lineage>
        <taxon>Bacteria</taxon>
        <taxon>Bacillati</taxon>
        <taxon>Bacillota</taxon>
        <taxon>Negativicutes</taxon>
        <taxon>Selenomonadales</taxon>
        <taxon>Sporomusaceae</taxon>
        <taxon>Pelosinus</taxon>
    </lineage>
</organism>
<proteinExistence type="predicted"/>
<dbReference type="Proteomes" id="UP001165492">
    <property type="component" value="Unassembled WGS sequence"/>
</dbReference>
<dbReference type="PROSITE" id="PS00198">
    <property type="entry name" value="4FE4S_FER_1"/>
    <property type="match status" value="2"/>
</dbReference>
<dbReference type="InterPro" id="IPR050157">
    <property type="entry name" value="PSI_iron-sulfur_center"/>
</dbReference>
<dbReference type="RefSeq" id="WP_229537155.1">
    <property type="nucleotide sequence ID" value="NZ_JAJHJB010000057.1"/>
</dbReference>
<name>A0ABS8I1C2_9FIRM</name>
<dbReference type="PANTHER" id="PTHR24960">
    <property type="entry name" value="PHOTOSYSTEM I IRON-SULFUR CENTER-RELATED"/>
    <property type="match status" value="1"/>
</dbReference>
<evidence type="ECO:0000256" key="1">
    <source>
        <dbReference type="ARBA" id="ARBA00001966"/>
    </source>
</evidence>
<feature type="domain" description="4Fe-4S ferredoxin-type" evidence="7">
    <location>
        <begin position="209"/>
        <end position="230"/>
    </location>
</feature>
<evidence type="ECO:0000313" key="9">
    <source>
        <dbReference type="Proteomes" id="UP001165492"/>
    </source>
</evidence>
<dbReference type="Gene3D" id="3.30.70.20">
    <property type="match status" value="1"/>
</dbReference>
<dbReference type="Pfam" id="PF13237">
    <property type="entry name" value="Fer4_10"/>
    <property type="match status" value="1"/>
</dbReference>
<evidence type="ECO:0000256" key="3">
    <source>
        <dbReference type="ARBA" id="ARBA00022485"/>
    </source>
</evidence>
<reference evidence="8" key="1">
    <citation type="submission" date="2021-11" db="EMBL/GenBank/DDBJ databases">
        <title>Description of a new species Pelosinus isolated from the bottom sediments of Lake Baikal.</title>
        <authorList>
            <person name="Zakharyuk A."/>
        </authorList>
    </citation>
    <scope>NUCLEOTIDE SEQUENCE</scope>
    <source>
        <strain evidence="8">Bkl1</strain>
    </source>
</reference>
<keyword evidence="5" id="KW-0408">Iron</keyword>
<evidence type="ECO:0000313" key="8">
    <source>
        <dbReference type="EMBL" id="MCC5468294.1"/>
    </source>
</evidence>
<dbReference type="SUPFAM" id="SSF54862">
    <property type="entry name" value="4Fe-4S ferredoxins"/>
    <property type="match status" value="1"/>
</dbReference>
<dbReference type="NCBIfam" id="NF038196">
    <property type="entry name" value="ferrodoxin_EFR1"/>
    <property type="match status" value="1"/>
</dbReference>
<accession>A0ABS8I1C2</accession>
<dbReference type="InterPro" id="IPR017900">
    <property type="entry name" value="4Fe4S_Fe_S_CS"/>
</dbReference>
<comment type="cofactor">
    <cofactor evidence="1">
        <name>[4Fe-4S] cluster</name>
        <dbReference type="ChEBI" id="CHEBI:49883"/>
    </cofactor>
</comment>
<evidence type="ECO:0000256" key="5">
    <source>
        <dbReference type="ARBA" id="ARBA00023004"/>
    </source>
</evidence>
<evidence type="ECO:0000256" key="2">
    <source>
        <dbReference type="ARBA" id="ARBA00003532"/>
    </source>
</evidence>
<dbReference type="PROSITE" id="PS51379">
    <property type="entry name" value="4FE4S_FER_2"/>
    <property type="match status" value="2"/>
</dbReference>
<sequence length="255" mass="29120">MKIFFLTATGNGLYVAKRIGGELYSIPQMLKEGKSEFEDEAIGFVFPCYGLGLPRMVIDFLQKSKFKAKYFFAIMTYGNMAAAGLKQMEKVGSKAGIQFDYINEILMIDNFLPAFKMEDQVKKESSKKIEEKLDEIVSDIKGRQKKLTRKGITSVILSKFMYSIFSKMQVDAGDKWFIVQDNCNGCKVCMKVCPKKNIKVGIKAEFLHKCDGCYACIHHCPQNAIHLKFEKSKDRFINRHVKLKEIIDVNNQCNP</sequence>
<comment type="function">
    <text evidence="2">Ferredoxins are iron-sulfur proteins that transfer electrons in a wide variety of metabolic reactions.</text>
</comment>
<dbReference type="InterPro" id="IPR017896">
    <property type="entry name" value="4Fe4S_Fe-S-bd"/>
</dbReference>
<keyword evidence="6" id="KW-0411">Iron-sulfur</keyword>
<dbReference type="PANTHER" id="PTHR24960:SF79">
    <property type="entry name" value="PHOTOSYSTEM I IRON-SULFUR CENTER"/>
    <property type="match status" value="1"/>
</dbReference>
<feature type="domain" description="4Fe-4S ferredoxin-type" evidence="7">
    <location>
        <begin position="174"/>
        <end position="203"/>
    </location>
</feature>
<gene>
    <name evidence="8" type="ORF">LMF89_23430</name>
</gene>
<dbReference type="InterPro" id="IPR047964">
    <property type="entry name" value="EFR1-like"/>
</dbReference>
<dbReference type="SUPFAM" id="SSF52218">
    <property type="entry name" value="Flavoproteins"/>
    <property type="match status" value="1"/>
</dbReference>